<dbReference type="InterPro" id="IPR020846">
    <property type="entry name" value="MFS_dom"/>
</dbReference>
<dbReference type="RefSeq" id="WP_057770113.1">
    <property type="nucleotide sequence ID" value="NZ_JQAT01000004.1"/>
</dbReference>
<feature type="transmembrane region" description="Helical" evidence="6">
    <location>
        <begin position="268"/>
        <end position="290"/>
    </location>
</feature>
<evidence type="ECO:0000313" key="9">
    <source>
        <dbReference type="EMBL" id="KRN30965.1"/>
    </source>
</evidence>
<dbReference type="GO" id="GO:0022857">
    <property type="term" value="F:transmembrane transporter activity"/>
    <property type="evidence" value="ECO:0007669"/>
    <property type="project" value="InterPro"/>
</dbReference>
<comment type="caution">
    <text evidence="8">The sequence shown here is derived from an EMBL/GenBank/DDBJ whole genome shotgun (WGS) entry which is preliminary data.</text>
</comment>
<dbReference type="Proteomes" id="UP000051751">
    <property type="component" value="Unassembled WGS sequence"/>
</dbReference>
<keyword evidence="3 6" id="KW-0812">Transmembrane</keyword>
<protein>
    <submittedName>
        <fullName evidence="8">Transport protein</fullName>
    </submittedName>
</protein>
<evidence type="ECO:0000256" key="3">
    <source>
        <dbReference type="ARBA" id="ARBA00022692"/>
    </source>
</evidence>
<dbReference type="PROSITE" id="PS50850">
    <property type="entry name" value="MFS"/>
    <property type="match status" value="1"/>
</dbReference>
<dbReference type="AlphaFoldDB" id="A0A0R2FHQ0"/>
<organism evidence="8 11">
    <name type="scientific">Lactobacillus selangorensis</name>
    <dbReference type="NCBI Taxonomy" id="81857"/>
    <lineage>
        <taxon>Bacteria</taxon>
        <taxon>Bacillati</taxon>
        <taxon>Bacillota</taxon>
        <taxon>Bacilli</taxon>
        <taxon>Lactobacillales</taxon>
        <taxon>Lactobacillaceae</taxon>
        <taxon>Lactobacillus</taxon>
    </lineage>
</organism>
<evidence type="ECO:0000313" key="11">
    <source>
        <dbReference type="Proteomes" id="UP000051751"/>
    </source>
</evidence>
<evidence type="ECO:0000256" key="1">
    <source>
        <dbReference type="ARBA" id="ARBA00004651"/>
    </source>
</evidence>
<dbReference type="EMBL" id="JQAZ01000005">
    <property type="protein sequence ID" value="KRN30965.1"/>
    <property type="molecule type" value="Genomic_DNA"/>
</dbReference>
<feature type="transmembrane region" description="Helical" evidence="6">
    <location>
        <begin position="166"/>
        <end position="187"/>
    </location>
</feature>
<keyword evidence="4 6" id="KW-1133">Transmembrane helix</keyword>
<dbReference type="InterPro" id="IPR036259">
    <property type="entry name" value="MFS_trans_sf"/>
</dbReference>
<name>A0A0R2FHQ0_9LACO</name>
<feature type="transmembrane region" description="Helical" evidence="6">
    <location>
        <begin position="227"/>
        <end position="247"/>
    </location>
</feature>
<feature type="transmembrane region" description="Helical" evidence="6">
    <location>
        <begin position="107"/>
        <end position="125"/>
    </location>
</feature>
<evidence type="ECO:0000259" key="7">
    <source>
        <dbReference type="PROSITE" id="PS50850"/>
    </source>
</evidence>
<dbReference type="Proteomes" id="UP000051645">
    <property type="component" value="Unassembled WGS sequence"/>
</dbReference>
<keyword evidence="2" id="KW-0813">Transport</keyword>
<dbReference type="Pfam" id="PF07690">
    <property type="entry name" value="MFS_1"/>
    <property type="match status" value="1"/>
</dbReference>
<dbReference type="InterPro" id="IPR011701">
    <property type="entry name" value="MFS"/>
</dbReference>
<feature type="transmembrane region" description="Helical" evidence="6">
    <location>
        <begin position="355"/>
        <end position="373"/>
    </location>
</feature>
<feature type="transmembrane region" description="Helical" evidence="6">
    <location>
        <begin position="199"/>
        <end position="221"/>
    </location>
</feature>
<keyword evidence="5 6" id="KW-0472">Membrane</keyword>
<feature type="transmembrane region" description="Helical" evidence="6">
    <location>
        <begin position="436"/>
        <end position="457"/>
    </location>
</feature>
<dbReference type="PANTHER" id="PTHR42718:SF9">
    <property type="entry name" value="MAJOR FACILITATOR SUPERFAMILY MULTIDRUG TRANSPORTER MFSC"/>
    <property type="match status" value="1"/>
</dbReference>
<dbReference type="EMBL" id="JQAT01000004">
    <property type="protein sequence ID" value="KRN28159.1"/>
    <property type="molecule type" value="Genomic_DNA"/>
</dbReference>
<evidence type="ECO:0000313" key="8">
    <source>
        <dbReference type="EMBL" id="KRN28159.1"/>
    </source>
</evidence>
<evidence type="ECO:0000256" key="4">
    <source>
        <dbReference type="ARBA" id="ARBA00022989"/>
    </source>
</evidence>
<dbReference type="PANTHER" id="PTHR42718">
    <property type="entry name" value="MAJOR FACILITATOR SUPERFAMILY MULTIDRUG TRANSPORTER MFSC"/>
    <property type="match status" value="1"/>
</dbReference>
<dbReference type="PATRIC" id="fig|81857.3.peg.1622"/>
<dbReference type="STRING" id="81857.IV38_GL001611"/>
<feature type="domain" description="Major facilitator superfamily (MFS) profile" evidence="7">
    <location>
        <begin position="12"/>
        <end position="461"/>
    </location>
</feature>
<feature type="transmembrane region" description="Helical" evidence="6">
    <location>
        <begin position="77"/>
        <end position="101"/>
    </location>
</feature>
<feature type="transmembrane region" description="Helical" evidence="6">
    <location>
        <begin position="331"/>
        <end position="349"/>
    </location>
</feature>
<feature type="transmembrane region" description="Helical" evidence="6">
    <location>
        <begin position="296"/>
        <end position="319"/>
    </location>
</feature>
<feature type="transmembrane region" description="Helical" evidence="6">
    <location>
        <begin position="137"/>
        <end position="154"/>
    </location>
</feature>
<keyword evidence="10" id="KW-1185">Reference proteome</keyword>
<feature type="transmembrane region" description="Helical" evidence="6">
    <location>
        <begin position="12"/>
        <end position="34"/>
    </location>
</feature>
<dbReference type="PRINTS" id="PR01036">
    <property type="entry name" value="TCRTETB"/>
</dbReference>
<accession>A0A0R2FHQ0</accession>
<reference evidence="10 11" key="1">
    <citation type="journal article" date="2015" name="Genome Announc.">
        <title>Expanding the biotechnology potential of lactobacilli through comparative genomics of 213 strains and associated genera.</title>
        <authorList>
            <person name="Sun Z."/>
            <person name="Harris H.M."/>
            <person name="McCann A."/>
            <person name="Guo C."/>
            <person name="Argimon S."/>
            <person name="Zhang W."/>
            <person name="Yang X."/>
            <person name="Jeffery I.B."/>
            <person name="Cooney J.C."/>
            <person name="Kagawa T.F."/>
            <person name="Liu W."/>
            <person name="Song Y."/>
            <person name="Salvetti E."/>
            <person name="Wrobel A."/>
            <person name="Rasinkangas P."/>
            <person name="Parkhill J."/>
            <person name="Rea M.C."/>
            <person name="O'Sullivan O."/>
            <person name="Ritari J."/>
            <person name="Douillard F.P."/>
            <person name="Paul Ross R."/>
            <person name="Yang R."/>
            <person name="Briner A.E."/>
            <person name="Felis G.E."/>
            <person name="de Vos W.M."/>
            <person name="Barrangou R."/>
            <person name="Klaenhammer T.R."/>
            <person name="Caufield P.W."/>
            <person name="Cui Y."/>
            <person name="Zhang H."/>
            <person name="O'Toole P.W."/>
        </authorList>
    </citation>
    <scope>NUCLEOTIDE SEQUENCE [LARGE SCALE GENOMIC DNA]</scope>
    <source>
        <strain evidence="8 11">ATCC BAA-66</strain>
        <strain evidence="9 10">DSM 13344</strain>
    </source>
</reference>
<evidence type="ECO:0000256" key="2">
    <source>
        <dbReference type="ARBA" id="ARBA00022448"/>
    </source>
</evidence>
<proteinExistence type="predicted"/>
<dbReference type="GO" id="GO:0005886">
    <property type="term" value="C:plasma membrane"/>
    <property type="evidence" value="ECO:0007669"/>
    <property type="project" value="UniProtKB-SubCell"/>
</dbReference>
<evidence type="ECO:0000256" key="5">
    <source>
        <dbReference type="ARBA" id="ARBA00023136"/>
    </source>
</evidence>
<sequence length="466" mass="50636">METKVTRQTWLAILATGMITFLGMMLQTGLTIALPSLMQIFRVDADMSQLINSLYDMMVTILIIMSPFLVKRFKTPVLFFSSIVLFLIGIAISALTTSFGILLFGRLVQGIAVGITIPLMFNIILTKVPRQKMGMMIGVGTLMITLGPAVGSFYGSLVLQLANWPFLFWIVGGLVLVSLLMGMRTITPLQATQKVQLDWLGLLEVILVFGGYTFGFSFLSSQTISPVLIWGSLGLALIFTMAFIYHCNHSDEPLLRLTMFKQADFRRLLVAFFISQIVAVAIEFILSMYLQSAAEFSAVATSLVIFPGALLAAVVSPFGGILLDRHGAKRVLYTGSALYTVGLILFVVTDNLMGAIMATLFYMAVMLGLGIVTGDLQTSGLGTLDGSDRTDGNALFNAAQQFAGTIGLTLIGTIFTAFQAGKKGLAFVAGTRQGSLWSFVFLTVLTLIADYGLWLTFRHSQQNTSK</sequence>
<evidence type="ECO:0000313" key="10">
    <source>
        <dbReference type="Proteomes" id="UP000051645"/>
    </source>
</evidence>
<dbReference type="SUPFAM" id="SSF103473">
    <property type="entry name" value="MFS general substrate transporter"/>
    <property type="match status" value="1"/>
</dbReference>
<evidence type="ECO:0000256" key="6">
    <source>
        <dbReference type="SAM" id="Phobius"/>
    </source>
</evidence>
<comment type="subcellular location">
    <subcellularLocation>
        <location evidence="1">Cell membrane</location>
        <topology evidence="1">Multi-pass membrane protein</topology>
    </subcellularLocation>
</comment>
<feature type="transmembrane region" description="Helical" evidence="6">
    <location>
        <begin position="54"/>
        <end position="70"/>
    </location>
</feature>
<dbReference type="Gene3D" id="1.20.1250.20">
    <property type="entry name" value="MFS general substrate transporter like domains"/>
    <property type="match status" value="2"/>
</dbReference>
<feature type="transmembrane region" description="Helical" evidence="6">
    <location>
        <begin position="394"/>
        <end position="416"/>
    </location>
</feature>
<gene>
    <name evidence="8" type="ORF">IV38_GL001611</name>
    <name evidence="9" type="ORF">IV40_GL001604</name>
</gene>